<proteinExistence type="inferred from homology"/>
<dbReference type="SUPFAM" id="SSF54849">
    <property type="entry name" value="GroEL-intermediate domain like"/>
    <property type="match status" value="1"/>
</dbReference>
<dbReference type="Proteomes" id="UP000005225">
    <property type="component" value="Unassembled WGS sequence"/>
</dbReference>
<reference evidence="9" key="1">
    <citation type="submission" date="2011-03" db="EMBL/GenBank/DDBJ databases">
        <title>Version 3 of the genome sequence of Otolemur garnettii (Bushbaby).</title>
        <authorList>
            <consortium name="The Broad Institute Genome Sequencing Platform"/>
            <person name="Di Palma F."/>
            <person name="Johnson J."/>
            <person name="Lander E.S."/>
            <person name="Lindblad-Toh K."/>
            <person name="Jaffe D.B."/>
            <person name="Gnerre S."/>
            <person name="MacCallum I."/>
            <person name="Przybylski D."/>
            <person name="Ribeiro F.J."/>
            <person name="Burton J.N."/>
            <person name="Walker B.J."/>
            <person name="Sharpe T."/>
            <person name="Hall G."/>
        </authorList>
    </citation>
    <scope>NUCLEOTIDE SEQUENCE [LARGE SCALE GENOMIC DNA]</scope>
</reference>
<dbReference type="Gene3D" id="1.10.560.10">
    <property type="entry name" value="GroEL-like equatorial domain"/>
    <property type="match status" value="1"/>
</dbReference>
<name>H0XY69_OTOGA</name>
<dbReference type="InterPro" id="IPR027413">
    <property type="entry name" value="GROEL-like_equatorial_sf"/>
</dbReference>
<evidence type="ECO:0000256" key="4">
    <source>
        <dbReference type="ARBA" id="ARBA00022741"/>
    </source>
</evidence>
<reference evidence="8" key="3">
    <citation type="submission" date="2025-09" db="UniProtKB">
        <authorList>
            <consortium name="Ensembl"/>
        </authorList>
    </citation>
    <scope>IDENTIFICATION</scope>
</reference>
<dbReference type="AlphaFoldDB" id="H0XY69"/>
<dbReference type="InParanoid" id="H0XY69"/>
<dbReference type="GO" id="GO:0005737">
    <property type="term" value="C:cytoplasm"/>
    <property type="evidence" value="ECO:0007669"/>
    <property type="project" value="UniProtKB-SubCell"/>
</dbReference>
<dbReference type="Pfam" id="PF00118">
    <property type="entry name" value="Cpn60_TCP1"/>
    <property type="match status" value="1"/>
</dbReference>
<dbReference type="STRING" id="30611.ENSOGAP00000021062"/>
<evidence type="ECO:0000313" key="9">
    <source>
        <dbReference type="Proteomes" id="UP000005225"/>
    </source>
</evidence>
<dbReference type="eggNOG" id="KOG0361">
    <property type="taxonomic scope" value="Eukaryota"/>
</dbReference>
<dbReference type="InterPro" id="IPR002423">
    <property type="entry name" value="Cpn60/GroEL/TCP-1"/>
</dbReference>
<dbReference type="InterPro" id="IPR017998">
    <property type="entry name" value="Chaperone_TCP-1"/>
</dbReference>
<sequence>MWRKICTPRSSFELSAQPLSWLEQRKLLEKCAATALSSKLISQQKAFFAKMVVDVVMTLDDLLQLKMIGIQKVQDGALGDSPLVTGIAFKKTFSYAGFEMPKKYYNPMIALLNVELELKAEKDGTGIRVHTVEDYQANVDAEWNMLYDKLERIYRSEAKVVLFKLPIGDVATQYFADRDMFCAGPPEEDLKRTTMACRGSLQTSVSVLSADVLGCCQMFGETQIGGERYNFTGFPKAKTYTFILPSSAQQFMEEERSLHDAIAIVRRTIKDSGVAGGRAIEMELSKSLWDYSRTIPGKQQLFIVAYAKTLEIIPRQLCDNAGFDATNNLNKLWARWGERYGVDINNEDIDDNFEDFVWEPATGRQCPDGGLEACLIVYIDETIKNPHSTVDTTPAGGGAEFMATPF</sequence>
<evidence type="ECO:0000256" key="3">
    <source>
        <dbReference type="ARBA" id="ARBA00022490"/>
    </source>
</evidence>
<evidence type="ECO:0000256" key="5">
    <source>
        <dbReference type="ARBA" id="ARBA00022840"/>
    </source>
</evidence>
<keyword evidence="6" id="KW-0143">Chaperone</keyword>
<protein>
    <recommendedName>
        <fullName evidence="7">CCT-eta</fullName>
    </recommendedName>
</protein>
<comment type="subcellular location">
    <subcellularLocation>
        <location evidence="1">Cytoplasm</location>
    </subcellularLocation>
</comment>
<dbReference type="HOGENOM" id="CLU_008891_7_1_1"/>
<evidence type="ECO:0000313" key="8">
    <source>
        <dbReference type="Ensembl" id="ENSOGAP00000021062.1"/>
    </source>
</evidence>
<dbReference type="Ensembl" id="ENSOGAT00000027725.1">
    <property type="protein sequence ID" value="ENSOGAP00000021062.1"/>
    <property type="gene ID" value="ENSOGAG00000034704.1"/>
</dbReference>
<dbReference type="EMBL" id="AAQR03042845">
    <property type="status" value="NOT_ANNOTATED_CDS"/>
    <property type="molecule type" value="Genomic_DNA"/>
</dbReference>
<dbReference type="SUPFAM" id="SSF52029">
    <property type="entry name" value="GroEL apical domain-like"/>
    <property type="match status" value="1"/>
</dbReference>
<evidence type="ECO:0000256" key="2">
    <source>
        <dbReference type="ARBA" id="ARBA00008020"/>
    </source>
</evidence>
<comment type="similarity">
    <text evidence="2">Belongs to the TCP-1 chaperonin family.</text>
</comment>
<organism evidence="8 9">
    <name type="scientific">Otolemur garnettii</name>
    <name type="common">Small-eared galago</name>
    <name type="synonym">Garnett's greater bushbaby</name>
    <dbReference type="NCBI Taxonomy" id="30611"/>
    <lineage>
        <taxon>Eukaryota</taxon>
        <taxon>Metazoa</taxon>
        <taxon>Chordata</taxon>
        <taxon>Craniata</taxon>
        <taxon>Vertebrata</taxon>
        <taxon>Euteleostomi</taxon>
        <taxon>Mammalia</taxon>
        <taxon>Eutheria</taxon>
        <taxon>Euarchontoglires</taxon>
        <taxon>Primates</taxon>
        <taxon>Strepsirrhini</taxon>
        <taxon>Lorisiformes</taxon>
        <taxon>Galagidae</taxon>
        <taxon>Otolemur</taxon>
    </lineage>
</organism>
<keyword evidence="4" id="KW-0547">Nucleotide-binding</keyword>
<dbReference type="PANTHER" id="PTHR11353">
    <property type="entry name" value="CHAPERONIN"/>
    <property type="match status" value="1"/>
</dbReference>
<keyword evidence="3" id="KW-0963">Cytoplasm</keyword>
<dbReference type="InterPro" id="IPR027409">
    <property type="entry name" value="GroEL-like_apical_dom_sf"/>
</dbReference>
<keyword evidence="5" id="KW-0067">ATP-binding</keyword>
<keyword evidence="9" id="KW-1185">Reference proteome</keyword>
<dbReference type="GO" id="GO:0140662">
    <property type="term" value="F:ATP-dependent protein folding chaperone"/>
    <property type="evidence" value="ECO:0007669"/>
    <property type="project" value="InterPro"/>
</dbReference>
<dbReference type="Gene3D" id="3.50.7.10">
    <property type="entry name" value="GroEL"/>
    <property type="match status" value="1"/>
</dbReference>
<evidence type="ECO:0000256" key="6">
    <source>
        <dbReference type="ARBA" id="ARBA00023186"/>
    </source>
</evidence>
<dbReference type="Gene3D" id="3.30.260.10">
    <property type="entry name" value="TCP-1-like chaperonin intermediate domain"/>
    <property type="match status" value="1"/>
</dbReference>
<evidence type="ECO:0000256" key="1">
    <source>
        <dbReference type="ARBA" id="ARBA00004496"/>
    </source>
</evidence>
<dbReference type="InterPro" id="IPR027410">
    <property type="entry name" value="TCP-1-like_intermed_sf"/>
</dbReference>
<dbReference type="SUPFAM" id="SSF48592">
    <property type="entry name" value="GroEL equatorial domain-like"/>
    <property type="match status" value="1"/>
</dbReference>
<dbReference type="GO" id="GO:0005524">
    <property type="term" value="F:ATP binding"/>
    <property type="evidence" value="ECO:0007669"/>
    <property type="project" value="UniProtKB-KW"/>
</dbReference>
<dbReference type="GeneTree" id="ENSGT00550000074832"/>
<accession>H0XY69</accession>
<evidence type="ECO:0000256" key="7">
    <source>
        <dbReference type="ARBA" id="ARBA00032221"/>
    </source>
</evidence>
<dbReference type="FunFam" id="3.50.7.10:FF:000006">
    <property type="entry name" value="T-complex protein 1 subunit eta"/>
    <property type="match status" value="1"/>
</dbReference>
<reference evidence="8" key="2">
    <citation type="submission" date="2025-08" db="UniProtKB">
        <authorList>
            <consortium name="Ensembl"/>
        </authorList>
    </citation>
    <scope>IDENTIFICATION</scope>
</reference>